<dbReference type="PANTHER" id="PTHR13255">
    <property type="entry name" value="ATAXIN-10"/>
    <property type="match status" value="1"/>
</dbReference>
<feature type="region of interest" description="Disordered" evidence="3">
    <location>
        <begin position="496"/>
        <end position="519"/>
    </location>
</feature>
<keyword evidence="2" id="KW-0131">Cell cycle</keyword>
<dbReference type="AlphaFoldDB" id="A0A2P6V0Y2"/>
<dbReference type="EMBL" id="LHPF02000049">
    <property type="protein sequence ID" value="PSC67748.1"/>
    <property type="molecule type" value="Genomic_DNA"/>
</dbReference>
<dbReference type="GO" id="GO:0005829">
    <property type="term" value="C:cytosol"/>
    <property type="evidence" value="ECO:0007669"/>
    <property type="project" value="TreeGrafter"/>
</dbReference>
<evidence type="ECO:0000313" key="5">
    <source>
        <dbReference type="EMBL" id="PSC67748.1"/>
    </source>
</evidence>
<dbReference type="InterPro" id="IPR011989">
    <property type="entry name" value="ARM-like"/>
</dbReference>
<dbReference type="Proteomes" id="UP000239649">
    <property type="component" value="Unassembled WGS sequence"/>
</dbReference>
<accession>A0A2P6V0Y2</accession>
<dbReference type="InterPro" id="IPR016024">
    <property type="entry name" value="ARM-type_fold"/>
</dbReference>
<keyword evidence="1" id="KW-0132">Cell division</keyword>
<feature type="region of interest" description="Disordered" evidence="3">
    <location>
        <begin position="1"/>
        <end position="21"/>
    </location>
</feature>
<evidence type="ECO:0000313" key="6">
    <source>
        <dbReference type="Proteomes" id="UP000239649"/>
    </source>
</evidence>
<reference evidence="5 6" key="1">
    <citation type="journal article" date="2018" name="Plant J.">
        <title>Genome sequences of Chlorella sorokiniana UTEX 1602 and Micractinium conductrix SAG 241.80: implications to maltose excretion by a green alga.</title>
        <authorList>
            <person name="Arriola M.B."/>
            <person name="Velmurugan N."/>
            <person name="Zhang Y."/>
            <person name="Plunkett M.H."/>
            <person name="Hondzo H."/>
            <person name="Barney B.M."/>
        </authorList>
    </citation>
    <scope>NUCLEOTIDE SEQUENCE [LARGE SCALE GENOMIC DNA]</scope>
    <source>
        <strain evidence="5 6">SAG 241.80</strain>
    </source>
</reference>
<gene>
    <name evidence="5" type="ORF">C2E20_8615</name>
</gene>
<keyword evidence="6" id="KW-1185">Reference proteome</keyword>
<dbReference type="Gene3D" id="1.25.10.10">
    <property type="entry name" value="Leucine-rich Repeat Variant"/>
    <property type="match status" value="1"/>
</dbReference>
<feature type="domain" description="Ataxin-10" evidence="4">
    <location>
        <begin position="399"/>
        <end position="497"/>
    </location>
</feature>
<dbReference type="InterPro" id="IPR019156">
    <property type="entry name" value="Ataxin-10_domain"/>
</dbReference>
<name>A0A2P6V0Y2_9CHLO</name>
<evidence type="ECO:0000256" key="2">
    <source>
        <dbReference type="ARBA" id="ARBA00023306"/>
    </source>
</evidence>
<evidence type="ECO:0000256" key="1">
    <source>
        <dbReference type="ARBA" id="ARBA00022618"/>
    </source>
</evidence>
<dbReference type="SUPFAM" id="SSF48371">
    <property type="entry name" value="ARM repeat"/>
    <property type="match status" value="1"/>
</dbReference>
<dbReference type="Pfam" id="PF09759">
    <property type="entry name" value="Atx10homo_assoc"/>
    <property type="match status" value="1"/>
</dbReference>
<dbReference type="OrthoDB" id="379794at2759"/>
<dbReference type="GO" id="GO:0051301">
    <property type="term" value="P:cell division"/>
    <property type="evidence" value="ECO:0007669"/>
    <property type="project" value="UniProtKB-KW"/>
</dbReference>
<dbReference type="PANTHER" id="PTHR13255:SF0">
    <property type="entry name" value="ATAXIN-10"/>
    <property type="match status" value="1"/>
</dbReference>
<evidence type="ECO:0000256" key="3">
    <source>
        <dbReference type="SAM" id="MobiDB-lite"/>
    </source>
</evidence>
<proteinExistence type="predicted"/>
<sequence length="519" mass="51690">MQGLLASVSAAQHDEDSPEQLQRATELTLGFRALRNAAAAGGGGDAVVAAGVLPLAAAALDALANATITLDWQLPAAVAQALANLCNAGASAAAAAWAALFPLRFTLLAHVNTGPAQAATCLALLACCRTLGNAAAALAGLQGSQLMTALLCNHHRMLEQGEHNANLGLLAVHLCFSQDLLPQLWASLGGSNGGDGGSAGVPSTAQQPSMAQAALLELLGSEAHDVPQAEAGAADSQHNGGSGSDASPWNASPRFLVSLVRLLAAASAAQPGGLSPGQQQVLQEALRLVRDICARDDSGRGLTGGSGGADLVAALQAAGAVRTLLALLKALAPIQPWRRRQQPGAAAQAESAAAAAAAAGAAGPSAGAGSAGGIQVAELAPQLAAEAAGLPSAPPYPGYRSDLLAALANAAHARPAVQAEVGSLGGVELVLAQCQVDGESPLAREWALWGVRNLCEGNPAAQEAIRQLKLCTTVESEEAQRLGVKLDLDESTGKLRVTKREPPPGVVAAAGAQAAPVSS</sequence>
<feature type="compositionally biased region" description="Low complexity" evidence="3">
    <location>
        <begin position="506"/>
        <end position="519"/>
    </location>
</feature>
<protein>
    <submittedName>
        <fullName evidence="5">Ataxin-10</fullName>
    </submittedName>
</protein>
<dbReference type="InterPro" id="IPR051374">
    <property type="entry name" value="Ataxin-10/CTR86_families"/>
</dbReference>
<evidence type="ECO:0000259" key="4">
    <source>
        <dbReference type="Pfam" id="PF09759"/>
    </source>
</evidence>
<organism evidence="5 6">
    <name type="scientific">Micractinium conductrix</name>
    <dbReference type="NCBI Taxonomy" id="554055"/>
    <lineage>
        <taxon>Eukaryota</taxon>
        <taxon>Viridiplantae</taxon>
        <taxon>Chlorophyta</taxon>
        <taxon>core chlorophytes</taxon>
        <taxon>Trebouxiophyceae</taxon>
        <taxon>Chlorellales</taxon>
        <taxon>Chlorellaceae</taxon>
        <taxon>Chlorella clade</taxon>
        <taxon>Micractinium</taxon>
    </lineage>
</organism>
<dbReference type="STRING" id="554055.A0A2P6V0Y2"/>
<comment type="caution">
    <text evidence="5">The sequence shown here is derived from an EMBL/GenBank/DDBJ whole genome shotgun (WGS) entry which is preliminary data.</text>
</comment>